<accession>A0AA88N5G0</accession>
<dbReference type="EMBL" id="JAUPFM010000006">
    <property type="protein sequence ID" value="KAK2849373.1"/>
    <property type="molecule type" value="Genomic_DNA"/>
</dbReference>
<dbReference type="AlphaFoldDB" id="A0AA88N5G0"/>
<evidence type="ECO:0000256" key="1">
    <source>
        <dbReference type="SAM" id="MobiDB-lite"/>
    </source>
</evidence>
<reference evidence="2" key="1">
    <citation type="submission" date="2023-07" db="EMBL/GenBank/DDBJ databases">
        <title>Chromosome-level Genome Assembly of Striped Snakehead (Channa striata).</title>
        <authorList>
            <person name="Liu H."/>
        </authorList>
    </citation>
    <scope>NUCLEOTIDE SEQUENCE</scope>
    <source>
        <strain evidence="2">Gz</strain>
        <tissue evidence="2">Muscle</tissue>
    </source>
</reference>
<comment type="caution">
    <text evidence="2">The sequence shown here is derived from an EMBL/GenBank/DDBJ whole genome shotgun (WGS) entry which is preliminary data.</text>
</comment>
<proteinExistence type="predicted"/>
<evidence type="ECO:0000313" key="2">
    <source>
        <dbReference type="EMBL" id="KAK2849373.1"/>
    </source>
</evidence>
<name>A0AA88N5G0_CHASR</name>
<protein>
    <submittedName>
        <fullName evidence="2">Uncharacterized protein</fullName>
    </submittedName>
</protein>
<evidence type="ECO:0000313" key="3">
    <source>
        <dbReference type="Proteomes" id="UP001187415"/>
    </source>
</evidence>
<feature type="compositionally biased region" description="Basic residues" evidence="1">
    <location>
        <begin position="26"/>
        <end position="38"/>
    </location>
</feature>
<sequence>MSPVKTVHGPRTEPPAAQAERPRPEKRGKKRARGGKPKFLLKVKLPKFSCSSFPTEKEKSPPRWMFTGNTNTGGETGAGSDCRSVEVDVFCFSQKPSSKATNQQEKGKHSVLRTISKMLEENQLIRQRLAALSQTS</sequence>
<dbReference type="Proteomes" id="UP001187415">
    <property type="component" value="Unassembled WGS sequence"/>
</dbReference>
<feature type="region of interest" description="Disordered" evidence="1">
    <location>
        <begin position="1"/>
        <end position="38"/>
    </location>
</feature>
<feature type="region of interest" description="Disordered" evidence="1">
    <location>
        <begin position="51"/>
        <end position="79"/>
    </location>
</feature>
<organism evidence="2 3">
    <name type="scientific">Channa striata</name>
    <name type="common">Snakehead murrel</name>
    <name type="synonym">Ophicephalus striatus</name>
    <dbReference type="NCBI Taxonomy" id="64152"/>
    <lineage>
        <taxon>Eukaryota</taxon>
        <taxon>Metazoa</taxon>
        <taxon>Chordata</taxon>
        <taxon>Craniata</taxon>
        <taxon>Vertebrata</taxon>
        <taxon>Euteleostomi</taxon>
        <taxon>Actinopterygii</taxon>
        <taxon>Neopterygii</taxon>
        <taxon>Teleostei</taxon>
        <taxon>Neoteleostei</taxon>
        <taxon>Acanthomorphata</taxon>
        <taxon>Anabantaria</taxon>
        <taxon>Anabantiformes</taxon>
        <taxon>Channoidei</taxon>
        <taxon>Channidae</taxon>
        <taxon>Channa</taxon>
    </lineage>
</organism>
<keyword evidence="3" id="KW-1185">Reference proteome</keyword>
<gene>
    <name evidence="2" type="ORF">Q5P01_009207</name>
</gene>